<feature type="transmembrane region" description="Helical" evidence="1">
    <location>
        <begin position="225"/>
        <end position="246"/>
    </location>
</feature>
<evidence type="ECO:0000256" key="1">
    <source>
        <dbReference type="SAM" id="Phobius"/>
    </source>
</evidence>
<keyword evidence="1" id="KW-0812">Transmembrane</keyword>
<keyword evidence="1" id="KW-1133">Transmembrane helix</keyword>
<dbReference type="AlphaFoldDB" id="A0A2J6S440"/>
<dbReference type="OrthoDB" id="3560543at2759"/>
<keyword evidence="3" id="KW-1185">Reference proteome</keyword>
<accession>A0A2J6S440</accession>
<organism evidence="2 3">
    <name type="scientific">Hyaloscypha variabilis (strain UAMH 11265 / GT02V1 / F)</name>
    <name type="common">Meliniomyces variabilis</name>
    <dbReference type="NCBI Taxonomy" id="1149755"/>
    <lineage>
        <taxon>Eukaryota</taxon>
        <taxon>Fungi</taxon>
        <taxon>Dikarya</taxon>
        <taxon>Ascomycota</taxon>
        <taxon>Pezizomycotina</taxon>
        <taxon>Leotiomycetes</taxon>
        <taxon>Helotiales</taxon>
        <taxon>Hyaloscyphaceae</taxon>
        <taxon>Hyaloscypha</taxon>
        <taxon>Hyaloscypha variabilis</taxon>
    </lineage>
</organism>
<evidence type="ECO:0000313" key="3">
    <source>
        <dbReference type="Proteomes" id="UP000235786"/>
    </source>
</evidence>
<evidence type="ECO:0000313" key="2">
    <source>
        <dbReference type="EMBL" id="PMD45539.1"/>
    </source>
</evidence>
<reference evidence="2 3" key="1">
    <citation type="submission" date="2016-04" db="EMBL/GenBank/DDBJ databases">
        <title>A degradative enzymes factory behind the ericoid mycorrhizal symbiosis.</title>
        <authorList>
            <consortium name="DOE Joint Genome Institute"/>
            <person name="Martino E."/>
            <person name="Morin E."/>
            <person name="Grelet G."/>
            <person name="Kuo A."/>
            <person name="Kohler A."/>
            <person name="Daghino S."/>
            <person name="Barry K."/>
            <person name="Choi C."/>
            <person name="Cichocki N."/>
            <person name="Clum A."/>
            <person name="Copeland A."/>
            <person name="Hainaut M."/>
            <person name="Haridas S."/>
            <person name="Labutti K."/>
            <person name="Lindquist E."/>
            <person name="Lipzen A."/>
            <person name="Khouja H.-R."/>
            <person name="Murat C."/>
            <person name="Ohm R."/>
            <person name="Olson A."/>
            <person name="Spatafora J."/>
            <person name="Veneault-Fourrey C."/>
            <person name="Henrissat B."/>
            <person name="Grigoriev I."/>
            <person name="Martin F."/>
            <person name="Perotto S."/>
        </authorList>
    </citation>
    <scope>NUCLEOTIDE SEQUENCE [LARGE SCALE GENOMIC DNA]</scope>
    <source>
        <strain evidence="2 3">F</strain>
    </source>
</reference>
<proteinExistence type="predicted"/>
<protein>
    <submittedName>
        <fullName evidence="2">Uncharacterized protein</fullName>
    </submittedName>
</protein>
<keyword evidence="1" id="KW-0472">Membrane</keyword>
<gene>
    <name evidence="2" type="ORF">L207DRAFT_257321</name>
</gene>
<feature type="transmembrane region" description="Helical" evidence="1">
    <location>
        <begin position="154"/>
        <end position="180"/>
    </location>
</feature>
<sequence>MPSRDEISDLLQQFKSIQKGNFEYGKGYLENTRFLDIWTTVNMIIIRVVALSQDPDYDFSDFRDVTIYCCLALNLKTGELQEMLENAPEGWHLSRPSFRNVKNRLEAVTGWSRLCVTRGAGRGFIPITTLQSIESLLNQRSMTKKPPTRPKTQWIPVVYLLNFVNLLVAIPFTALAFRAASNLPGTTNDEDFWFLLQSISTQVLGLLTVVLSLRNSNELSSRTWFWICSLMGLALLCSLASAPLYLVLPTQWSSVCGIFSNAVQAFALLQLGILSVNKDTTDIH</sequence>
<dbReference type="Proteomes" id="UP000235786">
    <property type="component" value="Unassembled WGS sequence"/>
</dbReference>
<feature type="transmembrane region" description="Helical" evidence="1">
    <location>
        <begin position="252"/>
        <end position="274"/>
    </location>
</feature>
<name>A0A2J6S440_HYAVF</name>
<dbReference type="EMBL" id="KZ613940">
    <property type="protein sequence ID" value="PMD45539.1"/>
    <property type="molecule type" value="Genomic_DNA"/>
</dbReference>
<feature type="transmembrane region" description="Helical" evidence="1">
    <location>
        <begin position="192"/>
        <end position="213"/>
    </location>
</feature>